<organism evidence="1 2">
    <name type="scientific">Laccaria amethystina LaAM-08-1</name>
    <dbReference type="NCBI Taxonomy" id="1095629"/>
    <lineage>
        <taxon>Eukaryota</taxon>
        <taxon>Fungi</taxon>
        <taxon>Dikarya</taxon>
        <taxon>Basidiomycota</taxon>
        <taxon>Agaricomycotina</taxon>
        <taxon>Agaricomycetes</taxon>
        <taxon>Agaricomycetidae</taxon>
        <taxon>Agaricales</taxon>
        <taxon>Agaricineae</taxon>
        <taxon>Hydnangiaceae</taxon>
        <taxon>Laccaria</taxon>
    </lineage>
</organism>
<dbReference type="HOGENOM" id="CLU_3087594_0_0_1"/>
<gene>
    <name evidence="1" type="ORF">K443DRAFT_684678</name>
</gene>
<evidence type="ECO:0000313" key="1">
    <source>
        <dbReference type="EMBL" id="KIJ93185.1"/>
    </source>
</evidence>
<name>A0A0C9WQ44_9AGAR</name>
<feature type="non-terminal residue" evidence="1">
    <location>
        <position position="53"/>
    </location>
</feature>
<evidence type="ECO:0000313" key="2">
    <source>
        <dbReference type="Proteomes" id="UP000054477"/>
    </source>
</evidence>
<keyword evidence="2" id="KW-1185">Reference proteome</keyword>
<accession>A0A0C9WQ44</accession>
<sequence>ISTAGRLPSPLPRAPMFHRLSSRSHCRGGLQHGHIPEARGLSVRGVQHAIPTV</sequence>
<dbReference type="AlphaFoldDB" id="A0A0C9WQ44"/>
<reference evidence="2" key="2">
    <citation type="submission" date="2015-01" db="EMBL/GenBank/DDBJ databases">
        <title>Evolutionary Origins and Diversification of the Mycorrhizal Mutualists.</title>
        <authorList>
            <consortium name="DOE Joint Genome Institute"/>
            <consortium name="Mycorrhizal Genomics Consortium"/>
            <person name="Kohler A."/>
            <person name="Kuo A."/>
            <person name="Nagy L.G."/>
            <person name="Floudas D."/>
            <person name="Copeland A."/>
            <person name="Barry K.W."/>
            <person name="Cichocki N."/>
            <person name="Veneault-Fourrey C."/>
            <person name="LaButti K."/>
            <person name="Lindquist E.A."/>
            <person name="Lipzen A."/>
            <person name="Lundell T."/>
            <person name="Morin E."/>
            <person name="Murat C."/>
            <person name="Riley R."/>
            <person name="Ohm R."/>
            <person name="Sun H."/>
            <person name="Tunlid A."/>
            <person name="Henrissat B."/>
            <person name="Grigoriev I.V."/>
            <person name="Hibbett D.S."/>
            <person name="Martin F."/>
        </authorList>
    </citation>
    <scope>NUCLEOTIDE SEQUENCE [LARGE SCALE GENOMIC DNA]</scope>
    <source>
        <strain evidence="2">LaAM-08-1</strain>
    </source>
</reference>
<feature type="non-terminal residue" evidence="1">
    <location>
        <position position="1"/>
    </location>
</feature>
<reference evidence="1 2" key="1">
    <citation type="submission" date="2014-04" db="EMBL/GenBank/DDBJ databases">
        <authorList>
            <consortium name="DOE Joint Genome Institute"/>
            <person name="Kuo A."/>
            <person name="Kohler A."/>
            <person name="Nagy L.G."/>
            <person name="Floudas D."/>
            <person name="Copeland A."/>
            <person name="Barry K.W."/>
            <person name="Cichocki N."/>
            <person name="Veneault-Fourrey C."/>
            <person name="LaButti K."/>
            <person name="Lindquist E.A."/>
            <person name="Lipzen A."/>
            <person name="Lundell T."/>
            <person name="Morin E."/>
            <person name="Murat C."/>
            <person name="Sun H."/>
            <person name="Tunlid A."/>
            <person name="Henrissat B."/>
            <person name="Grigoriev I.V."/>
            <person name="Hibbett D.S."/>
            <person name="Martin F."/>
            <person name="Nordberg H.P."/>
            <person name="Cantor M.N."/>
            <person name="Hua S.X."/>
        </authorList>
    </citation>
    <scope>NUCLEOTIDE SEQUENCE [LARGE SCALE GENOMIC DNA]</scope>
    <source>
        <strain evidence="1 2">LaAM-08-1</strain>
    </source>
</reference>
<dbReference type="EMBL" id="KN838859">
    <property type="protein sequence ID" value="KIJ93185.1"/>
    <property type="molecule type" value="Genomic_DNA"/>
</dbReference>
<dbReference type="Proteomes" id="UP000054477">
    <property type="component" value="Unassembled WGS sequence"/>
</dbReference>
<proteinExistence type="predicted"/>
<protein>
    <submittedName>
        <fullName evidence="1">Uncharacterized protein</fullName>
    </submittedName>
</protein>